<dbReference type="Gene3D" id="1.10.8.500">
    <property type="entry name" value="HAMP domain in histidine kinase"/>
    <property type="match status" value="1"/>
</dbReference>
<dbReference type="InterPro" id="IPR000014">
    <property type="entry name" value="PAS"/>
</dbReference>
<evidence type="ECO:0000256" key="4">
    <source>
        <dbReference type="PROSITE-ProRule" id="PRU00284"/>
    </source>
</evidence>
<proteinExistence type="inferred from homology"/>
<keyword evidence="2" id="KW-0145">Chemotaxis</keyword>
<dbReference type="InterPro" id="IPR051310">
    <property type="entry name" value="MCP_chemotaxis"/>
</dbReference>
<feature type="compositionally biased region" description="Polar residues" evidence="5">
    <location>
        <begin position="986"/>
        <end position="1013"/>
    </location>
</feature>
<dbReference type="Pfam" id="PF13188">
    <property type="entry name" value="PAS_8"/>
    <property type="match status" value="1"/>
</dbReference>
<feature type="domain" description="HAMP" evidence="8">
    <location>
        <begin position="366"/>
        <end position="419"/>
    </location>
</feature>
<feature type="domain" description="HAMP" evidence="8">
    <location>
        <begin position="674"/>
        <end position="726"/>
    </location>
</feature>
<dbReference type="GO" id="GO:0016020">
    <property type="term" value="C:membrane"/>
    <property type="evidence" value="ECO:0007669"/>
    <property type="project" value="UniProtKB-SubCell"/>
</dbReference>
<dbReference type="GO" id="GO:0006935">
    <property type="term" value="P:chemotaxis"/>
    <property type="evidence" value="ECO:0007669"/>
    <property type="project" value="UniProtKB-KW"/>
</dbReference>
<dbReference type="Pfam" id="PF00015">
    <property type="entry name" value="MCPsignal"/>
    <property type="match status" value="1"/>
</dbReference>
<dbReference type="CDD" id="cd00130">
    <property type="entry name" value="PAS"/>
    <property type="match status" value="1"/>
</dbReference>
<dbReference type="CDD" id="cd06225">
    <property type="entry name" value="HAMP"/>
    <property type="match status" value="1"/>
</dbReference>
<feature type="domain" description="Methyl-accepting transducer" evidence="6">
    <location>
        <begin position="731"/>
        <end position="960"/>
    </location>
</feature>
<dbReference type="Gene3D" id="1.10.287.950">
    <property type="entry name" value="Methyl-accepting chemotaxis protein"/>
    <property type="match status" value="1"/>
</dbReference>
<dbReference type="SMART" id="SM00283">
    <property type="entry name" value="MA"/>
    <property type="match status" value="1"/>
</dbReference>
<dbReference type="GO" id="GO:0004888">
    <property type="term" value="F:transmembrane signaling receptor activity"/>
    <property type="evidence" value="ECO:0007669"/>
    <property type="project" value="InterPro"/>
</dbReference>
<comment type="subcellular location">
    <subcellularLocation>
        <location evidence="1">Membrane</location>
    </subcellularLocation>
</comment>
<evidence type="ECO:0000259" key="8">
    <source>
        <dbReference type="PROSITE" id="PS50885"/>
    </source>
</evidence>
<evidence type="ECO:0000256" key="2">
    <source>
        <dbReference type="ARBA" id="ARBA00022500"/>
    </source>
</evidence>
<dbReference type="InterPro" id="IPR000700">
    <property type="entry name" value="PAS-assoc_C"/>
</dbReference>
<keyword evidence="4" id="KW-0807">Transducer</keyword>
<organism evidence="9 10">
    <name type="scientific">Thalassobacter stenotrophicus</name>
    <dbReference type="NCBI Taxonomy" id="266809"/>
    <lineage>
        <taxon>Bacteria</taxon>
        <taxon>Pseudomonadati</taxon>
        <taxon>Pseudomonadota</taxon>
        <taxon>Alphaproteobacteria</taxon>
        <taxon>Rhodobacterales</taxon>
        <taxon>Roseobacteraceae</taxon>
        <taxon>Thalassobacter</taxon>
    </lineage>
</organism>
<dbReference type="SUPFAM" id="SSF55785">
    <property type="entry name" value="PYP-like sensor domain (PAS domain)"/>
    <property type="match status" value="1"/>
</dbReference>
<name>A0A0P1FD06_9RHOB</name>
<evidence type="ECO:0000259" key="7">
    <source>
        <dbReference type="PROSITE" id="PS50113"/>
    </source>
</evidence>
<dbReference type="CDD" id="cd11386">
    <property type="entry name" value="MCP_signal"/>
    <property type="match status" value="1"/>
</dbReference>
<dbReference type="RefSeq" id="WP_072936719.1">
    <property type="nucleotide sequence ID" value="NZ_CYRX01000008.1"/>
</dbReference>
<protein>
    <submittedName>
        <fullName evidence="9">Ribose and galactose chemoreceptor protein</fullName>
    </submittedName>
</protein>
<feature type="domain" description="PAC" evidence="7">
    <location>
        <begin position="613"/>
        <end position="667"/>
    </location>
</feature>
<dbReference type="SUPFAM" id="SSF58104">
    <property type="entry name" value="Methyl-accepting chemotaxis protein (MCP) signaling domain"/>
    <property type="match status" value="1"/>
</dbReference>
<dbReference type="InterPro" id="IPR004089">
    <property type="entry name" value="MCPsignal_dom"/>
</dbReference>
<evidence type="ECO:0000313" key="10">
    <source>
        <dbReference type="Proteomes" id="UP000051298"/>
    </source>
</evidence>
<dbReference type="Proteomes" id="UP000051298">
    <property type="component" value="Unassembled WGS sequence"/>
</dbReference>
<dbReference type="PANTHER" id="PTHR43531">
    <property type="entry name" value="PROTEIN ICFG"/>
    <property type="match status" value="1"/>
</dbReference>
<dbReference type="PROSITE" id="PS50111">
    <property type="entry name" value="CHEMOTAXIS_TRANSDUC_2"/>
    <property type="match status" value="1"/>
</dbReference>
<dbReference type="AlphaFoldDB" id="A0A0P1FD06"/>
<dbReference type="EMBL" id="CYRX01000008">
    <property type="protein sequence ID" value="CUH59105.1"/>
    <property type="molecule type" value="Genomic_DNA"/>
</dbReference>
<comment type="similarity">
    <text evidence="3">Belongs to the methyl-accepting chemotaxis (MCP) protein family.</text>
</comment>
<evidence type="ECO:0000256" key="3">
    <source>
        <dbReference type="ARBA" id="ARBA00029447"/>
    </source>
</evidence>
<evidence type="ECO:0000256" key="5">
    <source>
        <dbReference type="SAM" id="MobiDB-lite"/>
    </source>
</evidence>
<dbReference type="PANTHER" id="PTHR43531:SF11">
    <property type="entry name" value="METHYL-ACCEPTING CHEMOTAXIS PROTEIN 3"/>
    <property type="match status" value="1"/>
</dbReference>
<feature type="region of interest" description="Disordered" evidence="5">
    <location>
        <begin position="986"/>
        <end position="1036"/>
    </location>
</feature>
<evidence type="ECO:0000256" key="1">
    <source>
        <dbReference type="ARBA" id="ARBA00004370"/>
    </source>
</evidence>
<dbReference type="InterPro" id="IPR003660">
    <property type="entry name" value="HAMP_dom"/>
</dbReference>
<dbReference type="PROSITE" id="PS50113">
    <property type="entry name" value="PAC"/>
    <property type="match status" value="1"/>
</dbReference>
<dbReference type="PROSITE" id="PS50885">
    <property type="entry name" value="HAMP"/>
    <property type="match status" value="2"/>
</dbReference>
<dbReference type="Pfam" id="PF13426">
    <property type="entry name" value="PAS_9"/>
    <property type="match status" value="1"/>
</dbReference>
<dbReference type="SUPFAM" id="SSF158472">
    <property type="entry name" value="HAMP domain-like"/>
    <property type="match status" value="1"/>
</dbReference>
<dbReference type="SMART" id="SM00304">
    <property type="entry name" value="HAMP"/>
    <property type="match status" value="2"/>
</dbReference>
<keyword evidence="9" id="KW-0675">Receptor</keyword>
<dbReference type="PRINTS" id="PR00260">
    <property type="entry name" value="CHEMTRNSDUCR"/>
</dbReference>
<dbReference type="FunFam" id="1.10.287.950:FF:000001">
    <property type="entry name" value="Methyl-accepting chemotaxis sensory transducer"/>
    <property type="match status" value="1"/>
</dbReference>
<dbReference type="Gene3D" id="3.30.450.20">
    <property type="entry name" value="PAS domain"/>
    <property type="match status" value="3"/>
</dbReference>
<evidence type="ECO:0000259" key="6">
    <source>
        <dbReference type="PROSITE" id="PS50111"/>
    </source>
</evidence>
<dbReference type="Pfam" id="PF00672">
    <property type="entry name" value="HAMP"/>
    <property type="match status" value="1"/>
</dbReference>
<dbReference type="GO" id="GO:0007165">
    <property type="term" value="P:signal transduction"/>
    <property type="evidence" value="ECO:0007669"/>
    <property type="project" value="UniProtKB-KW"/>
</dbReference>
<dbReference type="InterPro" id="IPR035965">
    <property type="entry name" value="PAS-like_dom_sf"/>
</dbReference>
<accession>A0A0P1FD06</accession>
<dbReference type="InterPro" id="IPR004090">
    <property type="entry name" value="Chemotax_Me-accpt_rcpt"/>
</dbReference>
<sequence length="1036" mass="111348">MSLFRNLSLKVKLPLVLMGLTALAMGISGYFHIVSAYASVRDANMIQLTATRDARVRQVEDLIARIDSDIRSFAASQEAQQALRGLNRSWNNMSPEERAAIRALYGRDNPFQMAQRAQLSDADDRSEYSLTHAMSHAQMQGFMQSLNYGDLLMINPEGEVIYSVRKRDDFGINLDAASDSPLAELFKQMSAQTGPASPVFVDVTPYAPNGSLPTAFIAQRLVNVRGDTRGIMVLELPMDAIQAVIDRPTGLGQTGEAYLLGSDGFFRTAPRVNERQTPYYETRAEASFLGAMQQAGTGAIEGAGTWYDQATTAFATVTVWNRTWTLAVEKSLEEVLEPAVAIRNFTLVEMAIVQIVIFGMGWLFARSLSGPLGRVIQALRKTANGDLTSDVPDTDRSDEIGQIASVLGDLRGDLAAGQSAARDAQFKGAAFDQSSAAMMITDENRVVTYINPAAEALVTQHQEAWARKGFAFDIADMVGTRLDVLHPCEGIDVSFADTATVPMHVELGQTRLRLNIGRIIDPESDEHTGYIAEWSDVTQTLRSATILEAIEAAQAVFEMNSDGQIISANPNMLNAANVESLNDFLEVFHSAVDSPADDATVLVEAAMKAGQGETLSGTFVCQKPDGGTLWLAGSLNPVREVDGTTSRVVAILDDVSTQRIAQSNAEKERKEMQAQQDLAVDQLGVGLNRLAEGDLQATIEDTFGTHYEQLRLDFNSTSSRLSKAMHDVRTNAESIRGEVAEISNAAADLSTRTEKQAATLEETAAAIEEITASVVSAAEGATAANSVVSNAKENAEQSGLVVTEAVSAMGVISSSSSKMSKIISVIDDIAFQTNLLALNAGVEAARAGDAGRGFAVVASEVRSLAHRSSEAAKEINDLISESSKQVSHGVDLVGKAGTALQEIVGFVTNISDHVSDIEHSAKEQSAVLSEINASMGQLDQVTQQNAALFEETTAASQSLNSDADTLLRLIQHFRIDNAVNQIQTSATGQQLPTEMSDTPTATQFHDAGKTSSNRSKKTVGAGPLNLQDDLDDWREF</sequence>
<evidence type="ECO:0000313" key="9">
    <source>
        <dbReference type="EMBL" id="CUH59105.1"/>
    </source>
</evidence>
<reference evidence="9 10" key="1">
    <citation type="submission" date="2015-09" db="EMBL/GenBank/DDBJ databases">
        <authorList>
            <consortium name="Swine Surveillance"/>
        </authorList>
    </citation>
    <scope>NUCLEOTIDE SEQUENCE [LARGE SCALE GENOMIC DNA]</scope>
    <source>
        <strain evidence="9 10">CECT 5294</strain>
    </source>
</reference>
<gene>
    <name evidence="9" type="primary">trg</name>
    <name evidence="9" type="ORF">THS5294_00387</name>
</gene>